<organism evidence="4 5">
    <name type="scientific">Halotia branconii CENA392</name>
    <dbReference type="NCBI Taxonomy" id="1539056"/>
    <lineage>
        <taxon>Bacteria</taxon>
        <taxon>Bacillati</taxon>
        <taxon>Cyanobacteriota</taxon>
        <taxon>Cyanophyceae</taxon>
        <taxon>Nostocales</taxon>
        <taxon>Nodulariaceae</taxon>
        <taxon>Halotia</taxon>
    </lineage>
</organism>
<dbReference type="PANTHER" id="PTHR33352">
    <property type="entry name" value="SLR1095 PROTEIN"/>
    <property type="match status" value="1"/>
</dbReference>
<accession>A0AAJ6NTD0</accession>
<dbReference type="PANTHER" id="PTHR33352:SF3">
    <property type="entry name" value="SLR1612 PROTEIN"/>
    <property type="match status" value="1"/>
</dbReference>
<proteinExistence type="predicted"/>
<name>A0AAJ6NTD0_9CYAN</name>
<feature type="domain" description="Putative restriction endonuclease" evidence="3">
    <location>
        <begin position="43"/>
        <end position="167"/>
    </location>
</feature>
<dbReference type="InterPro" id="IPR012296">
    <property type="entry name" value="Nuclease_put_TT1808"/>
</dbReference>
<protein>
    <submittedName>
        <fullName evidence="4">Uma2 family endonuclease</fullName>
    </submittedName>
</protein>
<dbReference type="GO" id="GO:0004519">
    <property type="term" value="F:endonuclease activity"/>
    <property type="evidence" value="ECO:0007669"/>
    <property type="project" value="UniProtKB-KW"/>
</dbReference>
<evidence type="ECO:0000313" key="5">
    <source>
        <dbReference type="Proteomes" id="UP001223520"/>
    </source>
</evidence>
<dbReference type="Gene3D" id="3.90.1570.10">
    <property type="entry name" value="tt1808, chain A"/>
    <property type="match status" value="1"/>
</dbReference>
<dbReference type="AlphaFoldDB" id="A0AAJ6NTD0"/>
<dbReference type="EMBL" id="CP124543">
    <property type="protein sequence ID" value="WGV26353.1"/>
    <property type="molecule type" value="Genomic_DNA"/>
</dbReference>
<evidence type="ECO:0000256" key="1">
    <source>
        <dbReference type="SAM" id="Coils"/>
    </source>
</evidence>
<evidence type="ECO:0000313" key="4">
    <source>
        <dbReference type="EMBL" id="WGV26353.1"/>
    </source>
</evidence>
<dbReference type="InterPro" id="IPR008538">
    <property type="entry name" value="Uma2"/>
</dbReference>
<keyword evidence="4" id="KW-0540">Nuclease</keyword>
<dbReference type="KEGG" id="hbq:QI031_02235"/>
<sequence>MVKSDPRQSLPSSAELPCSDDTPVDNEDQNFIPNLLLFLLEFIWASRNDWFFGVDMGVYHTTGVSPLVPIVPDGFLSLNVERRKAGKSRKSYVVWEEDNTAPILVLEIVSLTPSGEYNTKLDIYAKLGVLYYIIYNPEYWQRDRHQPFEVYRLVNGTYQLQIGEPFWMPEINLGIGRGQYISGNIQRQVLYWYDQQGKRYQTPEERLESAQQQIERYRQQFGDLSQD</sequence>
<evidence type="ECO:0000256" key="2">
    <source>
        <dbReference type="SAM" id="MobiDB-lite"/>
    </source>
</evidence>
<feature type="coiled-coil region" evidence="1">
    <location>
        <begin position="200"/>
        <end position="227"/>
    </location>
</feature>
<gene>
    <name evidence="4" type="ORF">QI031_02235</name>
</gene>
<keyword evidence="5" id="KW-1185">Reference proteome</keyword>
<dbReference type="Proteomes" id="UP001223520">
    <property type="component" value="Chromosome"/>
</dbReference>
<keyword evidence="4" id="KW-0378">Hydrolase</keyword>
<dbReference type="Pfam" id="PF05685">
    <property type="entry name" value="Uma2"/>
    <property type="match status" value="1"/>
</dbReference>
<dbReference type="CDD" id="cd06260">
    <property type="entry name" value="DUF820-like"/>
    <property type="match status" value="1"/>
</dbReference>
<keyword evidence="4" id="KW-0255">Endonuclease</keyword>
<dbReference type="RefSeq" id="WP_281483606.1">
    <property type="nucleotide sequence ID" value="NZ_CP124543.1"/>
</dbReference>
<feature type="region of interest" description="Disordered" evidence="2">
    <location>
        <begin position="1"/>
        <end position="24"/>
    </location>
</feature>
<evidence type="ECO:0000259" key="3">
    <source>
        <dbReference type="Pfam" id="PF05685"/>
    </source>
</evidence>
<reference evidence="4 5" key="1">
    <citation type="journal article" date="2023" name="Limnol Oceanogr Lett">
        <title>Environmental adaptations by the intertidal Antarctic cyanobacterium Halotia branconii CENA392 as revealed using long-read genome sequencing.</title>
        <authorList>
            <person name="Dextro R.B."/>
            <person name="Delbaje E."/>
            <person name="Freitas P.N.N."/>
            <person name="Geraldes V."/>
            <person name="Pinto E."/>
            <person name="Long P.F."/>
            <person name="Fiore M.F."/>
        </authorList>
    </citation>
    <scope>NUCLEOTIDE SEQUENCE [LARGE SCALE GENOMIC DNA]</scope>
    <source>
        <strain evidence="4 5">CENA392</strain>
    </source>
</reference>
<dbReference type="SUPFAM" id="SSF52980">
    <property type="entry name" value="Restriction endonuclease-like"/>
    <property type="match status" value="1"/>
</dbReference>
<dbReference type="InterPro" id="IPR011335">
    <property type="entry name" value="Restrct_endonuc-II-like"/>
</dbReference>
<keyword evidence="1" id="KW-0175">Coiled coil</keyword>